<keyword evidence="1" id="KW-0472">Membrane</keyword>
<organism evidence="2 3">
    <name type="scientific">Streptomyces cavernicola</name>
    <dbReference type="NCBI Taxonomy" id="3043613"/>
    <lineage>
        <taxon>Bacteria</taxon>
        <taxon>Bacillati</taxon>
        <taxon>Actinomycetota</taxon>
        <taxon>Actinomycetes</taxon>
        <taxon>Kitasatosporales</taxon>
        <taxon>Streptomycetaceae</taxon>
        <taxon>Streptomyces</taxon>
    </lineage>
</organism>
<evidence type="ECO:0000256" key="1">
    <source>
        <dbReference type="SAM" id="Phobius"/>
    </source>
</evidence>
<protein>
    <recommendedName>
        <fullName evidence="4">Type II secretion system protein GspF domain-containing protein</fullName>
    </recommendedName>
</protein>
<feature type="transmembrane region" description="Helical" evidence="1">
    <location>
        <begin position="272"/>
        <end position="292"/>
    </location>
</feature>
<dbReference type="PANTHER" id="PTHR35007">
    <property type="entry name" value="INTEGRAL MEMBRANE PROTEIN-RELATED"/>
    <property type="match status" value="1"/>
</dbReference>
<dbReference type="PANTHER" id="PTHR35007:SF1">
    <property type="entry name" value="PILUS ASSEMBLY PROTEIN"/>
    <property type="match status" value="1"/>
</dbReference>
<accession>A0ABT6SL11</accession>
<feature type="transmembrane region" description="Helical" evidence="1">
    <location>
        <begin position="97"/>
        <end position="116"/>
    </location>
</feature>
<proteinExistence type="predicted"/>
<dbReference type="RefSeq" id="WP_282546261.1">
    <property type="nucleotide sequence ID" value="NZ_JASCIQ010000044.1"/>
</dbReference>
<feature type="transmembrane region" description="Helical" evidence="1">
    <location>
        <begin position="6"/>
        <end position="22"/>
    </location>
</feature>
<reference evidence="2 3" key="1">
    <citation type="submission" date="2023-05" db="EMBL/GenBank/DDBJ databases">
        <title>Draft genome sequence of Streptomyces sp. B-S-A6 isolated from a cave soil in Thailand.</title>
        <authorList>
            <person name="Chamroensaksri N."/>
            <person name="Muangham S."/>
        </authorList>
    </citation>
    <scope>NUCLEOTIDE SEQUENCE [LARGE SCALE GENOMIC DNA]</scope>
    <source>
        <strain evidence="2 3">B-S-A6</strain>
    </source>
</reference>
<dbReference type="Proteomes" id="UP001223978">
    <property type="component" value="Unassembled WGS sequence"/>
</dbReference>
<name>A0ABT6SL11_9ACTN</name>
<feature type="transmembrane region" description="Helical" evidence="1">
    <location>
        <begin position="122"/>
        <end position="141"/>
    </location>
</feature>
<gene>
    <name evidence="2" type="ORF">QIS96_31600</name>
</gene>
<keyword evidence="3" id="KW-1185">Reference proteome</keyword>
<evidence type="ECO:0000313" key="3">
    <source>
        <dbReference type="Proteomes" id="UP001223978"/>
    </source>
</evidence>
<evidence type="ECO:0000313" key="2">
    <source>
        <dbReference type="EMBL" id="MDI3408352.1"/>
    </source>
</evidence>
<comment type="caution">
    <text evidence="2">The sequence shown here is derived from an EMBL/GenBank/DDBJ whole genome shotgun (WGS) entry which is preliminary data.</text>
</comment>
<keyword evidence="1" id="KW-1133">Transmembrane helix</keyword>
<evidence type="ECO:0008006" key="4">
    <source>
        <dbReference type="Google" id="ProtNLM"/>
    </source>
</evidence>
<keyword evidence="1" id="KW-0812">Transmembrane</keyword>
<sequence length="298" mass="32003">MMFSPAALIFGALLGAGLYLLVREALPSRPDPDAILDRLENPHLAAAPRRVPAGEKMPLVEQAGHKALASFGHLLTVPRADLEILGKTPAEHVGTKVLGTLAAFAMPQILNALLLAAGAPQLAVPLLFVSVLLALVIWFNADHDVRLKAKQRRLQFRIAIASVLERAQLARNAGVGVEAALLRTVQVGDHWILTRMRLALNRADLAGVDQWDALKQLGDELDVPELAAPAETFSLASEGAKIVETLDTQAKALRNRLRTDKQAQAAGAYEKLPLPSTLVFAIAFAVFAYPALLGLTNR</sequence>
<dbReference type="EMBL" id="JASCIQ010000044">
    <property type="protein sequence ID" value="MDI3408352.1"/>
    <property type="molecule type" value="Genomic_DNA"/>
</dbReference>